<keyword evidence="2" id="KW-1185">Reference proteome</keyword>
<organism evidence="1 2">
    <name type="scientific">Dreissena polymorpha</name>
    <name type="common">Zebra mussel</name>
    <name type="synonym">Mytilus polymorpha</name>
    <dbReference type="NCBI Taxonomy" id="45954"/>
    <lineage>
        <taxon>Eukaryota</taxon>
        <taxon>Metazoa</taxon>
        <taxon>Spiralia</taxon>
        <taxon>Lophotrochozoa</taxon>
        <taxon>Mollusca</taxon>
        <taxon>Bivalvia</taxon>
        <taxon>Autobranchia</taxon>
        <taxon>Heteroconchia</taxon>
        <taxon>Euheterodonta</taxon>
        <taxon>Imparidentia</taxon>
        <taxon>Neoheterodontei</taxon>
        <taxon>Myida</taxon>
        <taxon>Dreissenoidea</taxon>
        <taxon>Dreissenidae</taxon>
        <taxon>Dreissena</taxon>
    </lineage>
</organism>
<evidence type="ECO:0000313" key="2">
    <source>
        <dbReference type="Proteomes" id="UP000828390"/>
    </source>
</evidence>
<name>A0A9D4HCN0_DREPO</name>
<reference evidence="1" key="1">
    <citation type="journal article" date="2019" name="bioRxiv">
        <title>The Genome of the Zebra Mussel, Dreissena polymorpha: A Resource for Invasive Species Research.</title>
        <authorList>
            <person name="McCartney M.A."/>
            <person name="Auch B."/>
            <person name="Kono T."/>
            <person name="Mallez S."/>
            <person name="Zhang Y."/>
            <person name="Obille A."/>
            <person name="Becker A."/>
            <person name="Abrahante J.E."/>
            <person name="Garbe J."/>
            <person name="Badalamenti J.P."/>
            <person name="Herman A."/>
            <person name="Mangelson H."/>
            <person name="Liachko I."/>
            <person name="Sullivan S."/>
            <person name="Sone E.D."/>
            <person name="Koren S."/>
            <person name="Silverstein K.A.T."/>
            <person name="Beckman K.B."/>
            <person name="Gohl D.M."/>
        </authorList>
    </citation>
    <scope>NUCLEOTIDE SEQUENCE</scope>
    <source>
        <strain evidence="1">Duluth1</strain>
        <tissue evidence="1">Whole animal</tissue>
    </source>
</reference>
<evidence type="ECO:0000313" key="1">
    <source>
        <dbReference type="EMBL" id="KAH3830954.1"/>
    </source>
</evidence>
<accession>A0A9D4HCN0</accession>
<proteinExistence type="predicted"/>
<reference evidence="1" key="2">
    <citation type="submission" date="2020-11" db="EMBL/GenBank/DDBJ databases">
        <authorList>
            <person name="McCartney M.A."/>
            <person name="Auch B."/>
            <person name="Kono T."/>
            <person name="Mallez S."/>
            <person name="Becker A."/>
            <person name="Gohl D.M."/>
            <person name="Silverstein K.A.T."/>
            <person name="Koren S."/>
            <person name="Bechman K.B."/>
            <person name="Herman A."/>
            <person name="Abrahante J.E."/>
            <person name="Garbe J."/>
        </authorList>
    </citation>
    <scope>NUCLEOTIDE SEQUENCE</scope>
    <source>
        <strain evidence="1">Duluth1</strain>
        <tissue evidence="1">Whole animal</tissue>
    </source>
</reference>
<dbReference type="EMBL" id="JAIWYP010000004">
    <property type="protein sequence ID" value="KAH3830954.1"/>
    <property type="molecule type" value="Genomic_DNA"/>
</dbReference>
<dbReference type="Proteomes" id="UP000828390">
    <property type="component" value="Unassembled WGS sequence"/>
</dbReference>
<comment type="caution">
    <text evidence="1">The sequence shown here is derived from an EMBL/GenBank/DDBJ whole genome shotgun (WGS) entry which is preliminary data.</text>
</comment>
<protein>
    <submittedName>
        <fullName evidence="1">Uncharacterized protein</fullName>
    </submittedName>
</protein>
<dbReference type="AlphaFoldDB" id="A0A9D4HCN0"/>
<sequence>MKRETVPSTDRLFLHKMTFIKYVTMFPEGQQIVDLKAGRLSVQSGMPIKNKTSNSGDAICDEVEMDNASDEALLDFMKNYEDNIKDAT</sequence>
<gene>
    <name evidence="1" type="ORF">DPMN_104211</name>
</gene>